<gene>
    <name evidence="1" type="ORF">GCM10007932_54030</name>
</gene>
<evidence type="ECO:0008006" key="3">
    <source>
        <dbReference type="Google" id="ProtNLM"/>
    </source>
</evidence>
<proteinExistence type="predicted"/>
<comment type="caution">
    <text evidence="1">The sequence shown here is derived from an EMBL/GenBank/DDBJ whole genome shotgun (WGS) entry which is preliminary data.</text>
</comment>
<dbReference type="Pfam" id="PF12559">
    <property type="entry name" value="Inhibitor_I10"/>
    <property type="match status" value="1"/>
</dbReference>
<dbReference type="RefSeq" id="WP_224055652.1">
    <property type="nucleotide sequence ID" value="NZ_AP025145.1"/>
</dbReference>
<name>A0AAV5P007_9VIBR</name>
<dbReference type="EMBL" id="BSNX01000075">
    <property type="protein sequence ID" value="GLQ76040.1"/>
    <property type="molecule type" value="Genomic_DNA"/>
</dbReference>
<dbReference type="NCBIfam" id="NF033738">
    <property type="entry name" value="microvirid_RiPP"/>
    <property type="match status" value="1"/>
</dbReference>
<dbReference type="Proteomes" id="UP001156690">
    <property type="component" value="Unassembled WGS sequence"/>
</dbReference>
<protein>
    <recommendedName>
        <fullName evidence="3">Bacteriocin leader domain-containing protein</fullName>
    </recommendedName>
</protein>
<sequence>MNKNTPFFSNFIESQIEVLSAQETKQCAGGFIGDFEVVTMKAPSDDDEGLEFVLKPGDLVTMKHPSDSDEGNDFPSF</sequence>
<accession>A0AAV5P007</accession>
<evidence type="ECO:0000313" key="1">
    <source>
        <dbReference type="EMBL" id="GLQ76040.1"/>
    </source>
</evidence>
<dbReference type="AlphaFoldDB" id="A0AAV5P007"/>
<evidence type="ECO:0000313" key="2">
    <source>
        <dbReference type="Proteomes" id="UP001156690"/>
    </source>
</evidence>
<reference evidence="2" key="1">
    <citation type="journal article" date="2019" name="Int. J. Syst. Evol. Microbiol.">
        <title>The Global Catalogue of Microorganisms (GCM) 10K type strain sequencing project: providing services to taxonomists for standard genome sequencing and annotation.</title>
        <authorList>
            <consortium name="The Broad Institute Genomics Platform"/>
            <consortium name="The Broad Institute Genome Sequencing Center for Infectious Disease"/>
            <person name="Wu L."/>
            <person name="Ma J."/>
        </authorList>
    </citation>
    <scope>NUCLEOTIDE SEQUENCE [LARGE SCALE GENOMIC DNA]</scope>
    <source>
        <strain evidence="2">NBRC 15640</strain>
    </source>
</reference>
<organism evidence="1 2">
    <name type="scientific">Vibrio penaeicida</name>
    <dbReference type="NCBI Taxonomy" id="104609"/>
    <lineage>
        <taxon>Bacteria</taxon>
        <taxon>Pseudomonadati</taxon>
        <taxon>Pseudomonadota</taxon>
        <taxon>Gammaproteobacteria</taxon>
        <taxon>Vibrionales</taxon>
        <taxon>Vibrionaceae</taxon>
        <taxon>Vibrio</taxon>
    </lineage>
</organism>
<dbReference type="InterPro" id="IPR022217">
    <property type="entry name" value="Prot_inh_I10_marinostatin"/>
</dbReference>
<keyword evidence="2" id="KW-1185">Reference proteome</keyword>